<evidence type="ECO:0000313" key="2">
    <source>
        <dbReference type="Proteomes" id="UP001189429"/>
    </source>
</evidence>
<reference evidence="1" key="1">
    <citation type="submission" date="2023-10" db="EMBL/GenBank/DDBJ databases">
        <authorList>
            <person name="Chen Y."/>
            <person name="Shah S."/>
            <person name="Dougan E. K."/>
            <person name="Thang M."/>
            <person name="Chan C."/>
        </authorList>
    </citation>
    <scope>NUCLEOTIDE SEQUENCE [LARGE SCALE GENOMIC DNA]</scope>
</reference>
<proteinExistence type="predicted"/>
<dbReference type="Proteomes" id="UP001189429">
    <property type="component" value="Unassembled WGS sequence"/>
</dbReference>
<sequence length="174" mass="19251">DQKHRQGKEVRRPKWHALHQETFQKNGIAWPPVVSNVYSPARVKALSGLPARCVEIVVFHDLANPLSEVGPEEVIDLNNAITRSQVDVGCSPCICPKAVLWLRRAFRVMEPNEKMMLQGLPYYTFGDLESAGLSPRDVDDLSGDAFNGECALAALFSCLSTYSWPDGTSSQSSF</sequence>
<dbReference type="EMBL" id="CAUYUJ010022111">
    <property type="protein sequence ID" value="CAK0908985.1"/>
    <property type="molecule type" value="Genomic_DNA"/>
</dbReference>
<gene>
    <name evidence="1" type="ORF">PCOR1329_LOCUS83530</name>
</gene>
<evidence type="ECO:0000313" key="1">
    <source>
        <dbReference type="EMBL" id="CAK0908985.1"/>
    </source>
</evidence>
<name>A0ABN9YC43_9DINO</name>
<comment type="caution">
    <text evidence="1">The sequence shown here is derived from an EMBL/GenBank/DDBJ whole genome shotgun (WGS) entry which is preliminary data.</text>
</comment>
<feature type="non-terminal residue" evidence="1">
    <location>
        <position position="1"/>
    </location>
</feature>
<protein>
    <submittedName>
        <fullName evidence="1">Uncharacterized protein</fullName>
    </submittedName>
</protein>
<keyword evidence="2" id="KW-1185">Reference proteome</keyword>
<organism evidence="1 2">
    <name type="scientific">Prorocentrum cordatum</name>
    <dbReference type="NCBI Taxonomy" id="2364126"/>
    <lineage>
        <taxon>Eukaryota</taxon>
        <taxon>Sar</taxon>
        <taxon>Alveolata</taxon>
        <taxon>Dinophyceae</taxon>
        <taxon>Prorocentrales</taxon>
        <taxon>Prorocentraceae</taxon>
        <taxon>Prorocentrum</taxon>
    </lineage>
</organism>
<accession>A0ABN9YC43</accession>